<sequence length="130" mass="14794">MSRQKQFSTATRNRLSDHDMLLDLMMTEKHLSSLYDHCVLEATTPVVSDAIERLQADTHDNVHTLFIAMQQHGWYDPEQAESSERLLKSNPKQAYKKIDLTSESKYAGSSGLRGSGRRVSHGQRLDSFNN</sequence>
<dbReference type="InterPro" id="IPR012851">
    <property type="entry name" value="Spore_coat_CotF-like"/>
</dbReference>
<evidence type="ECO:0008006" key="4">
    <source>
        <dbReference type="Google" id="ProtNLM"/>
    </source>
</evidence>
<accession>A0ABZ3IHP3</accession>
<evidence type="ECO:0000313" key="3">
    <source>
        <dbReference type="Proteomes" id="UP000216752"/>
    </source>
</evidence>
<dbReference type="Pfam" id="PF07875">
    <property type="entry name" value="Coat_F"/>
    <property type="match status" value="1"/>
</dbReference>
<feature type="region of interest" description="Disordered" evidence="1">
    <location>
        <begin position="105"/>
        <end position="130"/>
    </location>
</feature>
<keyword evidence="3" id="KW-1185">Reference proteome</keyword>
<dbReference type="RefSeq" id="WP_094605545.1">
    <property type="nucleotide sequence ID" value="NZ_CP155573.1"/>
</dbReference>
<name>A0ABZ3IHP3_9FIRM</name>
<dbReference type="Proteomes" id="UP000216752">
    <property type="component" value="Chromosome"/>
</dbReference>
<protein>
    <recommendedName>
        <fullName evidence="4">Coat F domain protein</fullName>
    </recommendedName>
</protein>
<gene>
    <name evidence="2" type="ORF">SPSIL_013060</name>
</gene>
<evidence type="ECO:0000256" key="1">
    <source>
        <dbReference type="SAM" id="MobiDB-lite"/>
    </source>
</evidence>
<proteinExistence type="predicted"/>
<evidence type="ECO:0000313" key="2">
    <source>
        <dbReference type="EMBL" id="XFO65197.1"/>
    </source>
</evidence>
<reference evidence="2" key="1">
    <citation type="submission" date="2024-05" db="EMBL/GenBank/DDBJ databases">
        <title>Isolation and characterization of Sporomusa carbonis sp. nov., a carboxydotrophic hydrogenogen in the genus of Sporomusa isolated from a charcoal burning pile.</title>
        <authorList>
            <person name="Boeer T."/>
            <person name="Rosenbaum F."/>
            <person name="Eysell L."/>
            <person name="Mueller V."/>
            <person name="Daniel R."/>
            <person name="Poehlein A."/>
        </authorList>
    </citation>
    <scope>NUCLEOTIDE SEQUENCE [LARGE SCALE GENOMIC DNA]</scope>
    <source>
        <strain evidence="2">DSM 10669</strain>
    </source>
</reference>
<organism evidence="2 3">
    <name type="scientific">Sporomusa silvacetica DSM 10669</name>
    <dbReference type="NCBI Taxonomy" id="1123289"/>
    <lineage>
        <taxon>Bacteria</taxon>
        <taxon>Bacillati</taxon>
        <taxon>Bacillota</taxon>
        <taxon>Negativicutes</taxon>
        <taxon>Selenomonadales</taxon>
        <taxon>Sporomusaceae</taxon>
        <taxon>Sporomusa</taxon>
    </lineage>
</organism>
<dbReference type="EMBL" id="CP155573">
    <property type="protein sequence ID" value="XFO65197.1"/>
    <property type="molecule type" value="Genomic_DNA"/>
</dbReference>